<evidence type="ECO:0000259" key="3">
    <source>
        <dbReference type="PROSITE" id="PS51294"/>
    </source>
</evidence>
<feature type="region of interest" description="Disordered" evidence="1">
    <location>
        <begin position="567"/>
        <end position="628"/>
    </location>
</feature>
<evidence type="ECO:0000259" key="2">
    <source>
        <dbReference type="PROSITE" id="PS50090"/>
    </source>
</evidence>
<dbReference type="Proteomes" id="UP001165740">
    <property type="component" value="Chromosome 16"/>
</dbReference>
<dbReference type="Pfam" id="PF00249">
    <property type="entry name" value="Myb_DNA-binding"/>
    <property type="match status" value="1"/>
</dbReference>
<dbReference type="PROSITE" id="PS50090">
    <property type="entry name" value="MYB_LIKE"/>
    <property type="match status" value="1"/>
</dbReference>
<proteinExistence type="predicted"/>
<dbReference type="InterPro" id="IPR001005">
    <property type="entry name" value="SANT/Myb"/>
</dbReference>
<evidence type="ECO:0000313" key="4">
    <source>
        <dbReference type="Proteomes" id="UP001165740"/>
    </source>
</evidence>
<feature type="region of interest" description="Disordered" evidence="1">
    <location>
        <begin position="317"/>
        <end position="548"/>
    </location>
</feature>
<dbReference type="InterPro" id="IPR009057">
    <property type="entry name" value="Homeodomain-like_sf"/>
</dbReference>
<dbReference type="GeneID" id="106080121"/>
<dbReference type="RefSeq" id="XP_013096892.2">
    <property type="nucleotide sequence ID" value="XM_013241438.2"/>
</dbReference>
<feature type="domain" description="HTH myb-type" evidence="3">
    <location>
        <begin position="670"/>
        <end position="720"/>
    </location>
</feature>
<dbReference type="AlphaFoldDB" id="A0A9U8EPA6"/>
<feature type="compositionally biased region" description="Polar residues" evidence="1">
    <location>
        <begin position="581"/>
        <end position="591"/>
    </location>
</feature>
<dbReference type="SMART" id="SM00717">
    <property type="entry name" value="SANT"/>
    <property type="match status" value="1"/>
</dbReference>
<dbReference type="OrthoDB" id="608866at2759"/>
<dbReference type="PROSITE" id="PS51294">
    <property type="entry name" value="HTH_MYB"/>
    <property type="match status" value="1"/>
</dbReference>
<gene>
    <name evidence="5" type="primary">LOC106080121</name>
</gene>
<feature type="domain" description="Myb-like" evidence="2">
    <location>
        <begin position="670"/>
        <end position="716"/>
    </location>
</feature>
<dbReference type="CDD" id="cd11660">
    <property type="entry name" value="SANT_TRF"/>
    <property type="match status" value="1"/>
</dbReference>
<feature type="compositionally biased region" description="Polar residues" evidence="1">
    <location>
        <begin position="421"/>
        <end position="430"/>
    </location>
</feature>
<feature type="compositionally biased region" description="Low complexity" evidence="1">
    <location>
        <begin position="405"/>
        <end position="420"/>
    </location>
</feature>
<keyword evidence="4" id="KW-1185">Reference proteome</keyword>
<dbReference type="Gene3D" id="1.10.10.60">
    <property type="entry name" value="Homeodomain-like"/>
    <property type="match status" value="1"/>
</dbReference>
<dbReference type="InterPro" id="IPR017930">
    <property type="entry name" value="Myb_dom"/>
</dbReference>
<protein>
    <submittedName>
        <fullName evidence="5">Uncharacterized protein LOC106080121</fullName>
    </submittedName>
</protein>
<reference evidence="5" key="1">
    <citation type="submission" date="2025-08" db="UniProtKB">
        <authorList>
            <consortium name="RefSeq"/>
        </authorList>
    </citation>
    <scope>IDENTIFICATION</scope>
</reference>
<evidence type="ECO:0000256" key="1">
    <source>
        <dbReference type="SAM" id="MobiDB-lite"/>
    </source>
</evidence>
<organism evidence="4 5">
    <name type="scientific">Biomphalaria glabrata</name>
    <name type="common">Bloodfluke planorb</name>
    <name type="synonym">Freshwater snail</name>
    <dbReference type="NCBI Taxonomy" id="6526"/>
    <lineage>
        <taxon>Eukaryota</taxon>
        <taxon>Metazoa</taxon>
        <taxon>Spiralia</taxon>
        <taxon>Lophotrochozoa</taxon>
        <taxon>Mollusca</taxon>
        <taxon>Gastropoda</taxon>
        <taxon>Heterobranchia</taxon>
        <taxon>Euthyneura</taxon>
        <taxon>Panpulmonata</taxon>
        <taxon>Hygrophila</taxon>
        <taxon>Lymnaeoidea</taxon>
        <taxon>Planorbidae</taxon>
        <taxon>Biomphalaria</taxon>
    </lineage>
</organism>
<feature type="compositionally biased region" description="Polar residues" evidence="1">
    <location>
        <begin position="346"/>
        <end position="357"/>
    </location>
</feature>
<evidence type="ECO:0000313" key="5">
    <source>
        <dbReference type="RefSeq" id="XP_013096892.2"/>
    </source>
</evidence>
<name>A0A9U8EPA6_BIOGL</name>
<feature type="compositionally biased region" description="Polar residues" evidence="1">
    <location>
        <begin position="364"/>
        <end position="404"/>
    </location>
</feature>
<sequence>MDQFRYLDQWYFDYCVHISIQNAKEKNWRKINEIESKCMGILSGFLEISELNKLKAQFLIIIVFLKKISCLEQCDNEDNDTTEDDISIFDMLNQLISSLEDLCKHKEQGDSFKICLAKTLQYRLQTCRTHSSLLTAEERESIEAESLKTLNTMKIGKPKKKATVKPDSLIAMIVEAISNLYEKLETPLILTLLGCHLEIEKDEVWLKDVVAGNRPNLEKQINKEIIKCSGNPKVNLKKTLAAIKEKVLKNEEVKDALSIQLMKLKFHAALNKKKFFRSVSLREAAHSLRNAAVQTYSVITETNSAQTDLSHIALTDKSSLDGKNTPSLSHEAPSLKTRVKGRPEAASTSLHQESISTLAKAPPSVSSAHITSDQQAQMTVKKSPKTSSTGLRTLSGQQKSGIALTSTKGSISGPSTSSTSDQQVPTSVRTSAKIPSHDPEDSSSSSHHQEIFSVNKSNADKLASPNKNCHSPQKKPKSAKIHSPVGELSPSSNVSSPHEDFQAHQKSRNADSNVSSLVIDEYPSPVRKIKSSKAGSAAEKIPSATKTKSSKMVLVLEKLPSTVNKVKSSKALLPDEETSLPAHNSASTDSASPVGKSSSKATRTKSTDMTSDIEENCSSPKKARVDDSDDDFSISESVFKKPLPTVTARQSLLDFKALHKPPSHICVVSGKWSLDEEEKLLRCTVEIGEGNWVQIKEAMQTLRSSQQLKDKWRNLSESRKKAAMRTYQRI</sequence>
<dbReference type="SUPFAM" id="SSF46689">
    <property type="entry name" value="Homeodomain-like"/>
    <property type="match status" value="1"/>
</dbReference>
<accession>A0A9U8EPA6</accession>